<dbReference type="InterPro" id="IPR009057">
    <property type="entry name" value="Homeodomain-like_sf"/>
</dbReference>
<dbReference type="Gene3D" id="1.10.10.60">
    <property type="entry name" value="Homeodomain-like"/>
    <property type="match status" value="1"/>
</dbReference>
<evidence type="ECO:0000259" key="4">
    <source>
        <dbReference type="PROSITE" id="PS01124"/>
    </source>
</evidence>
<dbReference type="AlphaFoldDB" id="A0A239FQ48"/>
<evidence type="ECO:0000313" key="6">
    <source>
        <dbReference type="Proteomes" id="UP000198426"/>
    </source>
</evidence>
<dbReference type="OrthoDB" id="9805730at2"/>
<dbReference type="SUPFAM" id="SSF46689">
    <property type="entry name" value="Homeodomain-like"/>
    <property type="match status" value="1"/>
</dbReference>
<dbReference type="PANTHER" id="PTHR47894:SF4">
    <property type="entry name" value="HTH-TYPE TRANSCRIPTIONAL REGULATOR GADX"/>
    <property type="match status" value="1"/>
</dbReference>
<dbReference type="PANTHER" id="PTHR47894">
    <property type="entry name" value="HTH-TYPE TRANSCRIPTIONAL REGULATOR GADX"/>
    <property type="match status" value="1"/>
</dbReference>
<dbReference type="GO" id="GO:0005829">
    <property type="term" value="C:cytosol"/>
    <property type="evidence" value="ECO:0007669"/>
    <property type="project" value="TreeGrafter"/>
</dbReference>
<dbReference type="RefSeq" id="WP_089232481.1">
    <property type="nucleotide sequence ID" value="NZ_FZOY01000002.1"/>
</dbReference>
<dbReference type="PROSITE" id="PS01124">
    <property type="entry name" value="HTH_ARAC_FAMILY_2"/>
    <property type="match status" value="1"/>
</dbReference>
<dbReference type="InterPro" id="IPR020449">
    <property type="entry name" value="Tscrpt_reg_AraC-type_HTH"/>
</dbReference>
<keyword evidence="6" id="KW-1185">Reference proteome</keyword>
<evidence type="ECO:0000256" key="3">
    <source>
        <dbReference type="ARBA" id="ARBA00023163"/>
    </source>
</evidence>
<dbReference type="PRINTS" id="PR00032">
    <property type="entry name" value="HTHARAC"/>
</dbReference>
<protein>
    <submittedName>
        <fullName evidence="5">Transcriptional regulator, AraC family</fullName>
    </submittedName>
</protein>
<dbReference type="InterPro" id="IPR018060">
    <property type="entry name" value="HTH_AraC"/>
</dbReference>
<sequence length="338" mass="37531">MLSALYARKQIEQAIHVADASALYEIVGHTPESIQEPDAVVRPEAYHALLEAIAKSEWPDLRFHMRVCAGMRCEAFGAFGLAFKSAPTLRHAFQRLSRYTRLHNGVSEFSAVDRGAVFCWTHRQPVLPRLGVYLSNEAAMATTLTLCRETTTSDLTPVRVQFTHRRDGSKDALVEHFGIEPVFGAEVDGLQLAIEEVDRPTIIGDASIWRFFTDHLESLLQAEDPAELSLETQVVEEVAKLLSGGVPPLAEVAMTLGMGTRTLQRRLSERGTTYQALVDEARRHLAQQLVSDKRYSLSEIAFLTGFSEQSAFTRAFKRWEGLSPRAFRQAGTQVSGAG</sequence>
<evidence type="ECO:0000313" key="5">
    <source>
        <dbReference type="EMBL" id="SNS58940.1"/>
    </source>
</evidence>
<dbReference type="InterPro" id="IPR032687">
    <property type="entry name" value="AraC-type_N"/>
</dbReference>
<evidence type="ECO:0000256" key="2">
    <source>
        <dbReference type="ARBA" id="ARBA00023125"/>
    </source>
</evidence>
<dbReference type="Pfam" id="PF12625">
    <property type="entry name" value="Arabinose_bd"/>
    <property type="match status" value="1"/>
</dbReference>
<evidence type="ECO:0000256" key="1">
    <source>
        <dbReference type="ARBA" id="ARBA00023015"/>
    </source>
</evidence>
<dbReference type="GO" id="GO:0003700">
    <property type="term" value="F:DNA-binding transcription factor activity"/>
    <property type="evidence" value="ECO:0007669"/>
    <property type="project" value="InterPro"/>
</dbReference>
<reference evidence="5 6" key="1">
    <citation type="submission" date="2017-06" db="EMBL/GenBank/DDBJ databases">
        <authorList>
            <person name="Kim H.J."/>
            <person name="Triplett B.A."/>
        </authorList>
    </citation>
    <scope>NUCLEOTIDE SEQUENCE [LARGE SCALE GENOMIC DNA]</scope>
    <source>
        <strain evidence="5 6">DSM 29339</strain>
    </source>
</reference>
<name>A0A239FQ48_9RHOB</name>
<dbReference type="EMBL" id="FZOY01000002">
    <property type="protein sequence ID" value="SNS58940.1"/>
    <property type="molecule type" value="Genomic_DNA"/>
</dbReference>
<dbReference type="Proteomes" id="UP000198426">
    <property type="component" value="Unassembled WGS sequence"/>
</dbReference>
<gene>
    <name evidence="5" type="ORF">SAMN05421757_102784</name>
</gene>
<keyword evidence="1" id="KW-0805">Transcription regulation</keyword>
<keyword evidence="3" id="KW-0804">Transcription</keyword>
<proteinExistence type="predicted"/>
<dbReference type="GO" id="GO:0000976">
    <property type="term" value="F:transcription cis-regulatory region binding"/>
    <property type="evidence" value="ECO:0007669"/>
    <property type="project" value="TreeGrafter"/>
</dbReference>
<accession>A0A239FQ48</accession>
<keyword evidence="2" id="KW-0238">DNA-binding</keyword>
<dbReference type="Pfam" id="PF12833">
    <property type="entry name" value="HTH_18"/>
    <property type="match status" value="1"/>
</dbReference>
<feature type="domain" description="HTH araC/xylS-type" evidence="4">
    <location>
        <begin position="232"/>
        <end position="330"/>
    </location>
</feature>
<dbReference type="SMART" id="SM00342">
    <property type="entry name" value="HTH_ARAC"/>
    <property type="match status" value="1"/>
</dbReference>
<organism evidence="5 6">
    <name type="scientific">Tropicimonas sediminicola</name>
    <dbReference type="NCBI Taxonomy" id="1031541"/>
    <lineage>
        <taxon>Bacteria</taxon>
        <taxon>Pseudomonadati</taxon>
        <taxon>Pseudomonadota</taxon>
        <taxon>Alphaproteobacteria</taxon>
        <taxon>Rhodobacterales</taxon>
        <taxon>Roseobacteraceae</taxon>
        <taxon>Tropicimonas</taxon>
    </lineage>
</organism>